<dbReference type="InterPro" id="IPR024078">
    <property type="entry name" value="LmbE-like_dom_sf"/>
</dbReference>
<dbReference type="InterPro" id="IPR003737">
    <property type="entry name" value="GlcNAc_PI_deacetylase-related"/>
</dbReference>
<protein>
    <submittedName>
        <fullName evidence="1">Bacillithiol biosynthesis deacetylase BshB1</fullName>
    </submittedName>
</protein>
<reference evidence="1 2" key="1">
    <citation type="submission" date="2023-09" db="EMBL/GenBank/DDBJ databases">
        <authorList>
            <person name="Rey-Velasco X."/>
        </authorList>
    </citation>
    <scope>NUCLEOTIDE SEQUENCE [LARGE SCALE GENOMIC DNA]</scope>
    <source>
        <strain evidence="1 2">W242</strain>
    </source>
</reference>
<accession>A0ABU2Y8B6</accession>
<evidence type="ECO:0000313" key="1">
    <source>
        <dbReference type="EMBL" id="MDT0554436.1"/>
    </source>
</evidence>
<dbReference type="Pfam" id="PF02585">
    <property type="entry name" value="PIG-L"/>
    <property type="match status" value="1"/>
</dbReference>
<comment type="caution">
    <text evidence="1">The sequence shown here is derived from an EMBL/GenBank/DDBJ whole genome shotgun (WGS) entry which is preliminary data.</text>
</comment>
<dbReference type="InterPro" id="IPR023842">
    <property type="entry name" value="Bacillithiol_biosynth_BshB1"/>
</dbReference>
<dbReference type="EMBL" id="JAVRHZ010000001">
    <property type="protein sequence ID" value="MDT0554436.1"/>
    <property type="molecule type" value="Genomic_DNA"/>
</dbReference>
<keyword evidence="2" id="KW-1185">Reference proteome</keyword>
<dbReference type="PANTHER" id="PTHR12993:SF30">
    <property type="entry name" value="N-ACETYL-ALPHA-D-GLUCOSAMINYL L-MALATE DEACETYLASE 1"/>
    <property type="match status" value="1"/>
</dbReference>
<evidence type="ECO:0000313" key="2">
    <source>
        <dbReference type="Proteomes" id="UP001254488"/>
    </source>
</evidence>
<dbReference type="NCBIfam" id="TIGR04001">
    <property type="entry name" value="thiol_BshB1"/>
    <property type="match status" value="1"/>
</dbReference>
<dbReference type="SUPFAM" id="SSF102588">
    <property type="entry name" value="LmbE-like"/>
    <property type="match status" value="1"/>
</dbReference>
<dbReference type="PANTHER" id="PTHR12993">
    <property type="entry name" value="N-ACETYLGLUCOSAMINYL-PHOSPHATIDYLINOSITOL DE-N-ACETYLASE-RELATED"/>
    <property type="match status" value="1"/>
</dbReference>
<dbReference type="Proteomes" id="UP001254488">
    <property type="component" value="Unassembled WGS sequence"/>
</dbReference>
<organism evidence="1 2">
    <name type="scientific">Patiriisocius hiemis</name>
    <dbReference type="NCBI Taxonomy" id="3075604"/>
    <lineage>
        <taxon>Bacteria</taxon>
        <taxon>Pseudomonadati</taxon>
        <taxon>Bacteroidota</taxon>
        <taxon>Flavobacteriia</taxon>
        <taxon>Flavobacteriales</taxon>
        <taxon>Flavobacteriaceae</taxon>
        <taxon>Patiriisocius</taxon>
    </lineage>
</organism>
<gene>
    <name evidence="1" type="primary">bshB1</name>
    <name evidence="1" type="ORF">RM538_00350</name>
</gene>
<proteinExistence type="predicted"/>
<dbReference type="Gene3D" id="3.40.50.10320">
    <property type="entry name" value="LmbE-like"/>
    <property type="match status" value="1"/>
</dbReference>
<dbReference type="RefSeq" id="WP_311331402.1">
    <property type="nucleotide sequence ID" value="NZ_JAVRHZ010000001.1"/>
</dbReference>
<name>A0ABU2Y8B6_9FLAO</name>
<sequence length="238" mass="26375">MKLDILAIGAHPDDVELGCAATIAKEVANGKKVGILDLTRGELGTRGTAEIRDQEATNAATILGVSVRENLGLADGFFENNKEAQIEIIKVLRKYRPDIVLCNAIDDRHIDHGKGSKLASDACFLSGLQKIETSIDGNSQQQWRPEHVYHYIQWKNIEPDFVVDVSGYLDKKLEAVLAYKSQFHSADSKEPETPISSTNFKDSLTYRAQDLGRLIGVEHAEGFTVERYVAVESLYDLI</sequence>